<feature type="compositionally biased region" description="Low complexity" evidence="4">
    <location>
        <begin position="207"/>
        <end position="220"/>
    </location>
</feature>
<feature type="region of interest" description="Disordered" evidence="4">
    <location>
        <begin position="708"/>
        <end position="797"/>
    </location>
</feature>
<feature type="region of interest" description="Disordered" evidence="4">
    <location>
        <begin position="667"/>
        <end position="689"/>
    </location>
</feature>
<evidence type="ECO:0000256" key="3">
    <source>
        <dbReference type="ARBA" id="ARBA00023242"/>
    </source>
</evidence>
<feature type="compositionally biased region" description="Low complexity" evidence="4">
    <location>
        <begin position="1298"/>
        <end position="1310"/>
    </location>
</feature>
<reference evidence="7" key="1">
    <citation type="submission" date="2025-08" db="UniProtKB">
        <authorList>
            <consortium name="RefSeq"/>
        </authorList>
    </citation>
    <scope>IDENTIFICATION</scope>
    <source>
        <tissue evidence="7">Muscle</tissue>
    </source>
</reference>
<feature type="compositionally biased region" description="Polar residues" evidence="4">
    <location>
        <begin position="667"/>
        <end position="685"/>
    </location>
</feature>
<name>A0ABM1SYC7_LIMPO</name>
<feature type="compositionally biased region" description="Polar residues" evidence="4">
    <location>
        <begin position="162"/>
        <end position="173"/>
    </location>
</feature>
<evidence type="ECO:0000256" key="1">
    <source>
        <dbReference type="ARBA" id="ARBA00004123"/>
    </source>
</evidence>
<comment type="subcellular location">
    <subcellularLocation>
        <location evidence="1">Nucleus</location>
    </subcellularLocation>
</comment>
<dbReference type="SMART" id="SM01014">
    <property type="entry name" value="ARID"/>
    <property type="match status" value="1"/>
</dbReference>
<dbReference type="InterPro" id="IPR036431">
    <property type="entry name" value="ARID_dom_sf"/>
</dbReference>
<feature type="compositionally biased region" description="Polar residues" evidence="4">
    <location>
        <begin position="50"/>
        <end position="65"/>
    </location>
</feature>
<evidence type="ECO:0000259" key="5">
    <source>
        <dbReference type="PROSITE" id="PS51011"/>
    </source>
</evidence>
<feature type="compositionally biased region" description="Low complexity" evidence="4">
    <location>
        <begin position="1407"/>
        <end position="1418"/>
    </location>
</feature>
<dbReference type="Proteomes" id="UP000694941">
    <property type="component" value="Unplaced"/>
</dbReference>
<dbReference type="SUPFAM" id="SSF46774">
    <property type="entry name" value="ARID-like"/>
    <property type="match status" value="1"/>
</dbReference>
<feature type="compositionally biased region" description="Polar residues" evidence="4">
    <location>
        <begin position="1389"/>
        <end position="1401"/>
    </location>
</feature>
<dbReference type="InterPro" id="IPR021906">
    <property type="entry name" value="BAF250/Osa"/>
</dbReference>
<dbReference type="PANTHER" id="PTHR12656">
    <property type="entry name" value="BRG-1 ASSOCIATED FACTOR 250 BAF250"/>
    <property type="match status" value="1"/>
</dbReference>
<dbReference type="GeneID" id="106465098"/>
<dbReference type="RefSeq" id="XP_022248633.1">
    <property type="nucleotide sequence ID" value="XM_022392925.1"/>
</dbReference>
<dbReference type="PANTHER" id="PTHR12656:SF5">
    <property type="entry name" value="TRITHORAX GROUP PROTEIN OSA"/>
    <property type="match status" value="1"/>
</dbReference>
<feature type="region of interest" description="Disordered" evidence="4">
    <location>
        <begin position="194"/>
        <end position="223"/>
    </location>
</feature>
<feature type="compositionally biased region" description="Polar residues" evidence="4">
    <location>
        <begin position="194"/>
        <end position="206"/>
    </location>
</feature>
<evidence type="ECO:0000256" key="4">
    <source>
        <dbReference type="SAM" id="MobiDB-lite"/>
    </source>
</evidence>
<feature type="region of interest" description="Disordered" evidence="4">
    <location>
        <begin position="147"/>
        <end position="173"/>
    </location>
</feature>
<feature type="region of interest" description="Disordered" evidence="4">
    <location>
        <begin position="1"/>
        <end position="25"/>
    </location>
</feature>
<dbReference type="Gene3D" id="1.10.150.60">
    <property type="entry name" value="ARID DNA-binding domain"/>
    <property type="match status" value="1"/>
</dbReference>
<dbReference type="SMART" id="SM00501">
    <property type="entry name" value="BRIGHT"/>
    <property type="match status" value="1"/>
</dbReference>
<feature type="compositionally biased region" description="Polar residues" evidence="4">
    <location>
        <begin position="711"/>
        <end position="768"/>
    </location>
</feature>
<dbReference type="Pfam" id="PF01388">
    <property type="entry name" value="ARID"/>
    <property type="match status" value="1"/>
</dbReference>
<keyword evidence="2" id="KW-0597">Phosphoprotein</keyword>
<feature type="region of interest" description="Disordered" evidence="4">
    <location>
        <begin position="50"/>
        <end position="83"/>
    </location>
</feature>
<accession>A0ABM1SYC7</accession>
<feature type="compositionally biased region" description="Polar residues" evidence="4">
    <location>
        <begin position="339"/>
        <end position="426"/>
    </location>
</feature>
<proteinExistence type="predicted"/>
<feature type="compositionally biased region" description="Polar residues" evidence="4">
    <location>
        <begin position="1350"/>
        <end position="1374"/>
    </location>
</feature>
<evidence type="ECO:0000313" key="6">
    <source>
        <dbReference type="Proteomes" id="UP000694941"/>
    </source>
</evidence>
<sequence length="2203" mass="242245">MAAPAQALVNRTEQKRGGINRSGNRAVTNGASLEELRHSKEIAGNLIMNNRIKSPNGNGENQNRGMTMENFQDGGKPRQASGSSNIEQTLFNSSLERSQVNLEFQGYIQNSSDFVLSNDEYRNVQDNVNHVAVGSFVGSCVDRNSSTSNYAQHKQHGGAGISESSGDINPQPNKLFQQINQQQSRIGFSHSSRLMNMSPTHSSGPVSSASAMGSYSSNASQQQHRFRSASSQSIIQQGGTTPTLNQLLQAPNFMQHYQNRYEDFDSIQTGPKGVGEIENISETQYTGPGNSNNSQASHLVWSSTRSMSPYQQMSNTLYINRNQGGSISEPSMKRAYLSPGQQNPLRSPTQSQYGQQFAQRSFSSTQGQPQSFSSRTVSQVYPQQQTGSQLSAQNSQIGRYDQCTSQMSSYVQPGSQSPQDTANVPSDSGGGQTTPILRAPSTPPNSLGQQGQPIHQGVSPHRPAPSPSGSSTGSRSMSPAVGNQQSLSMPPRPSSGQSDGGGTCNQMTLQTMNSQGISQQMATPTIYMNKMHPSMMGSGNTLSAYHQQGGNYPRSPNSIGMAGYGGSGQNSYPQGGSGHPSALNMGRLANHAQVPQNYGAQHGGGYVNSQYNSGYGVNNMMPPPNQYPKGSPVMGPQAAVMAAASSINARSPPVHQRQHVQQKNYGNIGYNNIQSPQQQTHQGIPSSMALPATNASMDIQASIHQMALPPTSENCSPSSVSGSNIPPNQEMSSVSHQATSNLASQHHSRNRSSPMSPTNALMNGTDRSSPGGISGFHQTSLSSGVNQSVSSPVTSSTVTVSGTAVIPTERMQHQVPPFMTSQESRKLQFVANPSPALDEGSQASNASGSSSLPEEAGETFKPNHKISMSHPPTPNPLPSPNATSMSSFHDDLEGASSPGWPRTPASPTVNSHGYEHHTIKRPDGLLKLYDLSDDPERHTFLDKLIMFGEERGTPLNQCPTISKQPLDLYRLYLCVKENGGFVDVTKSKHWKDIAGSVGIGASSSAAYTLRKQYIKHLLPFECKFDRGGVDPQPIIQQVLMASRKKNKNPPPASNAQEPFLHPISNNQPMDGYVQGNYPGPYSHPGQGSNTEFHVVEGQHCGYPQGPPPSNHIQEGNMLGPPPGGMPGMHYQRQPMPNSYGYNQPPVGQPYGGGSVNFSSGQTADQFQEQYGSQSAMMPPSEGTYRHRNMMQENLSLPNSFPPNRAAASQYSYQVPYDRERYEQHQMPAGPRPATQPDGMMGPGQSDPNLYPSQRYHNQQMLSHSRDSTGVQPGSIYQGRAPIGPVSAQTAFPPSGPTQVSGQGQYVQGQQPLDSHCNYQNYQQNQQSMYIQGGSSPNKMGHQQDMYGKQTNEYMRPPTNQSDQYQVGSYDQTQGHYGDRNQYYRRPQSMVPSNLGTTSQSWPRDGNYQQYPSSSQAQYLPTRREGWEGPQGVSGSQTGSTPWRMSAYSTAAGYSSMNMPNKVQYGQDRMCFPSKKIPPYSGMNQANHYPYPTLKKEMIFPCHTVEGVLPVLTKRRRLTAKDVSPVDPWRIMMSLKSGLLVESTWALDVLSVLICDDNSMLYFGLNHLHGLLEVLLEHYRRCLSLIFGLGNELEVGYEGSVCTSSETETKNCTFEHLKVGSEENDCLYKENEDDNTKDKLSVLKSENYTEKTRCGKIVGSKQDDALFLIDSDKKWDFHEGFESGVDHWKCGGGDTTHHIQTHLESMESYVSFVKIMEDKNSTALKEENEQSFSGKRVCVQQNIDHETMSTEHCEKEPVLKDNFKLCGLKGAPFTINKNSEQCCDLDQNDVNSNCEYKEKEVIVKEEKQDFKAKAKEDMENKDDKSNITEEQGLKIRCSSLPRKRHPDDCDLEKETYDRDEPSLCLVRDGQENLSRRCLCLSTFIRNLSFVPGNDSEMSKHAGFLLIIGKLLLLHHIHLTRKPSQQHYDREDEIDNFSTTDSCSSLNGEREWWWDMLHLLRENTLVTLANIAGQLDLAPFPEEISLPILNGLLHWAICPSSYAQDPFPTQPVYSVLSPQRLSLEALCKLSIHDNNVDLLLATPPWSRIEKLFSFLAQSLNRNKDQVLREFSLVILSSFAQADDSIAKAIALQSCCISNLLIFVEQAEQSALQVANIQGVNALRENPELMGTTLEKVRRAAFTLRCLSHVPENQRLFVQHQQRLLNLVMSQILDQGVASIIADVLYECSQNCETSSDTNSVGSTVL</sequence>
<dbReference type="InterPro" id="IPR033388">
    <property type="entry name" value="BAF250_C"/>
</dbReference>
<feature type="compositionally biased region" description="Polar residues" evidence="4">
    <location>
        <begin position="444"/>
        <end position="453"/>
    </location>
</feature>
<feature type="compositionally biased region" description="Low complexity" evidence="4">
    <location>
        <begin position="780"/>
        <end position="797"/>
    </location>
</feature>
<keyword evidence="6" id="KW-1185">Reference proteome</keyword>
<feature type="region of interest" description="Disordered" evidence="4">
    <location>
        <begin position="1223"/>
        <end position="1249"/>
    </location>
</feature>
<feature type="domain" description="ARID" evidence="5">
    <location>
        <begin position="934"/>
        <end position="1025"/>
    </location>
</feature>
<feature type="compositionally biased region" description="Low complexity" evidence="4">
    <location>
        <begin position="840"/>
        <end position="851"/>
    </location>
</feature>
<feature type="region of interest" description="Disordered" evidence="4">
    <location>
        <begin position="1290"/>
        <end position="1315"/>
    </location>
</feature>
<dbReference type="CDD" id="cd16865">
    <property type="entry name" value="ARID_ARID1A-like"/>
    <property type="match status" value="1"/>
</dbReference>
<feature type="region of interest" description="Disordered" evidence="4">
    <location>
        <begin position="834"/>
        <end position="916"/>
    </location>
</feature>
<feature type="region of interest" description="Disordered" evidence="4">
    <location>
        <begin position="321"/>
        <end position="508"/>
    </location>
</feature>
<dbReference type="PROSITE" id="PS51011">
    <property type="entry name" value="ARID"/>
    <property type="match status" value="1"/>
</dbReference>
<keyword evidence="3" id="KW-0539">Nucleus</keyword>
<dbReference type="InterPro" id="IPR001606">
    <property type="entry name" value="ARID_dom"/>
</dbReference>
<feature type="compositionally biased region" description="Low complexity" evidence="4">
    <location>
        <begin position="467"/>
        <end position="480"/>
    </location>
</feature>
<gene>
    <name evidence="7" type="primary">LOC106465098</name>
</gene>
<evidence type="ECO:0000313" key="7">
    <source>
        <dbReference type="RefSeq" id="XP_022248633.1"/>
    </source>
</evidence>
<feature type="region of interest" description="Disordered" evidence="4">
    <location>
        <begin position="1350"/>
        <end position="1419"/>
    </location>
</feature>
<evidence type="ECO:0000256" key="2">
    <source>
        <dbReference type="ARBA" id="ARBA00022553"/>
    </source>
</evidence>
<dbReference type="Pfam" id="PF12031">
    <property type="entry name" value="BAF250_C"/>
    <property type="match status" value="1"/>
</dbReference>
<protein>
    <submittedName>
        <fullName evidence="7">AT-rich interactive domain-containing protein 1A-like isoform X1</fullName>
    </submittedName>
</protein>
<organism evidence="6 7">
    <name type="scientific">Limulus polyphemus</name>
    <name type="common">Atlantic horseshoe crab</name>
    <dbReference type="NCBI Taxonomy" id="6850"/>
    <lineage>
        <taxon>Eukaryota</taxon>
        <taxon>Metazoa</taxon>
        <taxon>Ecdysozoa</taxon>
        <taxon>Arthropoda</taxon>
        <taxon>Chelicerata</taxon>
        <taxon>Merostomata</taxon>
        <taxon>Xiphosura</taxon>
        <taxon>Limulidae</taxon>
        <taxon>Limulus</taxon>
    </lineage>
</organism>